<reference evidence="1" key="1">
    <citation type="submission" date="2022-02" db="EMBL/GenBank/DDBJ databases">
        <authorList>
            <person name="Henning P.M."/>
            <person name="McCubbin A.G."/>
            <person name="Shore J.S."/>
        </authorList>
    </citation>
    <scope>NUCLEOTIDE SEQUENCE</scope>
    <source>
        <strain evidence="1">F60SS</strain>
        <tissue evidence="1">Leaves</tissue>
    </source>
</reference>
<dbReference type="Proteomes" id="UP001141552">
    <property type="component" value="Unassembled WGS sequence"/>
</dbReference>
<protein>
    <submittedName>
        <fullName evidence="1">Uncharacterized protein</fullName>
    </submittedName>
</protein>
<evidence type="ECO:0000313" key="1">
    <source>
        <dbReference type="EMBL" id="KAJ4848235.1"/>
    </source>
</evidence>
<reference evidence="1" key="2">
    <citation type="journal article" date="2023" name="Plants (Basel)">
        <title>Annotation of the Turnera subulata (Passifloraceae) Draft Genome Reveals the S-Locus Evolved after the Divergence of Turneroideae from Passifloroideae in a Stepwise Manner.</title>
        <authorList>
            <person name="Henning P.M."/>
            <person name="Roalson E.H."/>
            <person name="Mir W."/>
            <person name="McCubbin A.G."/>
            <person name="Shore J.S."/>
        </authorList>
    </citation>
    <scope>NUCLEOTIDE SEQUENCE</scope>
    <source>
        <strain evidence="1">F60SS</strain>
    </source>
</reference>
<evidence type="ECO:0000313" key="2">
    <source>
        <dbReference type="Proteomes" id="UP001141552"/>
    </source>
</evidence>
<dbReference type="AlphaFoldDB" id="A0A9Q0JPN2"/>
<keyword evidence="2" id="KW-1185">Reference proteome</keyword>
<sequence length="132" mass="14274">EPRLLSDASREERAVVVRAQRAVKPPDSGFAWLRRGLSIVVFYTVVACSAAIESCKVGWCGFLLQTSGLQGVRGTRGGGCFRSGARRLQVGVVLTAGRSGLDSDFRVRVRCLNSVLNLDIDGSWSLDCGDER</sequence>
<gene>
    <name evidence="1" type="ORF">Tsubulata_043799</name>
</gene>
<feature type="non-terminal residue" evidence="1">
    <location>
        <position position="1"/>
    </location>
</feature>
<comment type="caution">
    <text evidence="1">The sequence shown here is derived from an EMBL/GenBank/DDBJ whole genome shotgun (WGS) entry which is preliminary data.</text>
</comment>
<name>A0A9Q0JPN2_9ROSI</name>
<dbReference type="EMBL" id="JAKUCV010000961">
    <property type="protein sequence ID" value="KAJ4848235.1"/>
    <property type="molecule type" value="Genomic_DNA"/>
</dbReference>
<organism evidence="1 2">
    <name type="scientific">Turnera subulata</name>
    <dbReference type="NCBI Taxonomy" id="218843"/>
    <lineage>
        <taxon>Eukaryota</taxon>
        <taxon>Viridiplantae</taxon>
        <taxon>Streptophyta</taxon>
        <taxon>Embryophyta</taxon>
        <taxon>Tracheophyta</taxon>
        <taxon>Spermatophyta</taxon>
        <taxon>Magnoliopsida</taxon>
        <taxon>eudicotyledons</taxon>
        <taxon>Gunneridae</taxon>
        <taxon>Pentapetalae</taxon>
        <taxon>rosids</taxon>
        <taxon>fabids</taxon>
        <taxon>Malpighiales</taxon>
        <taxon>Passifloraceae</taxon>
        <taxon>Turnera</taxon>
    </lineage>
</organism>
<accession>A0A9Q0JPN2</accession>
<proteinExistence type="predicted"/>